<evidence type="ECO:0000256" key="1">
    <source>
        <dbReference type="ARBA" id="ARBA00004141"/>
    </source>
</evidence>
<gene>
    <name evidence="7" type="ORF">FAP39_05755</name>
</gene>
<evidence type="ECO:0000313" key="8">
    <source>
        <dbReference type="Proteomes" id="UP000306575"/>
    </source>
</evidence>
<accession>A0A4U7N791</accession>
<feature type="transmembrane region" description="Helical" evidence="6">
    <location>
        <begin position="52"/>
        <end position="75"/>
    </location>
</feature>
<evidence type="ECO:0000256" key="2">
    <source>
        <dbReference type="ARBA" id="ARBA00007375"/>
    </source>
</evidence>
<proteinExistence type="inferred from homology"/>
<dbReference type="GO" id="GO:0016787">
    <property type="term" value="F:hydrolase activity"/>
    <property type="evidence" value="ECO:0007669"/>
    <property type="project" value="TreeGrafter"/>
</dbReference>
<comment type="caution">
    <text evidence="7">The sequence shown here is derived from an EMBL/GenBank/DDBJ whole genome shotgun (WGS) entry which is preliminary data.</text>
</comment>
<dbReference type="RefSeq" id="WP_138015436.1">
    <property type="nucleotide sequence ID" value="NZ_SULI01000004.1"/>
</dbReference>
<evidence type="ECO:0000256" key="4">
    <source>
        <dbReference type="ARBA" id="ARBA00022989"/>
    </source>
</evidence>
<dbReference type="AlphaFoldDB" id="A0A4U7N791"/>
<dbReference type="EMBL" id="SULI01000004">
    <property type="protein sequence ID" value="TKZ21608.1"/>
    <property type="molecule type" value="Genomic_DNA"/>
</dbReference>
<protein>
    <submittedName>
        <fullName evidence="7">Lysoplasmalogenase</fullName>
    </submittedName>
</protein>
<feature type="transmembrane region" description="Helical" evidence="6">
    <location>
        <begin position="147"/>
        <end position="164"/>
    </location>
</feature>
<evidence type="ECO:0000313" key="7">
    <source>
        <dbReference type="EMBL" id="TKZ21608.1"/>
    </source>
</evidence>
<evidence type="ECO:0000256" key="6">
    <source>
        <dbReference type="SAM" id="Phobius"/>
    </source>
</evidence>
<dbReference type="Pfam" id="PF07947">
    <property type="entry name" value="YhhN"/>
    <property type="match status" value="1"/>
</dbReference>
<dbReference type="PANTHER" id="PTHR31885:SF6">
    <property type="entry name" value="GH04784P"/>
    <property type="match status" value="1"/>
</dbReference>
<feature type="transmembrane region" description="Helical" evidence="6">
    <location>
        <begin position="12"/>
        <end position="32"/>
    </location>
</feature>
<dbReference type="GO" id="GO:0016020">
    <property type="term" value="C:membrane"/>
    <property type="evidence" value="ECO:0007669"/>
    <property type="project" value="UniProtKB-SubCell"/>
</dbReference>
<comment type="similarity">
    <text evidence="2">Belongs to the TMEM86 family.</text>
</comment>
<keyword evidence="4 6" id="KW-1133">Transmembrane helix</keyword>
<feature type="transmembrane region" description="Helical" evidence="6">
    <location>
        <begin position="203"/>
        <end position="222"/>
    </location>
</feature>
<dbReference type="InterPro" id="IPR012506">
    <property type="entry name" value="TMEM86B-like"/>
</dbReference>
<sequence length="230" mass="24745">MSILEEIALRQSFRLGFLLVGVSFALVYVVGFCYRGPSMVKTLVKAVPLLSFAAAVGVTFGHPLIILALVSSAIGDIALSRSSDKPFLVGLISFAIAHVFYIVHFWGLSGGLDGALALPVAAAALVIFALSTEVWLGPFTDEMRWPVRVYVVLITVMGLTALGLNGMPLAMFGAFAFLMSDTLLSIQLFRMSDHSVWQVPTSVVLWLLYAGGQFAILAGAGWSTPLFQIW</sequence>
<reference evidence="7 8" key="1">
    <citation type="submission" date="2019-04" db="EMBL/GenBank/DDBJ databases">
        <title>Genome sequence of Pelagicola litoralis CL-ES2.</title>
        <authorList>
            <person name="Cao J."/>
        </authorList>
    </citation>
    <scope>NUCLEOTIDE SEQUENCE [LARGE SCALE GENOMIC DNA]</scope>
    <source>
        <strain evidence="7 8">CL-ES2</strain>
    </source>
</reference>
<feature type="transmembrane region" description="Helical" evidence="6">
    <location>
        <begin position="114"/>
        <end position="135"/>
    </location>
</feature>
<organism evidence="7 8">
    <name type="scientific">Shimia litoralis</name>
    <dbReference type="NCBI Taxonomy" id="420403"/>
    <lineage>
        <taxon>Bacteria</taxon>
        <taxon>Pseudomonadati</taxon>
        <taxon>Pseudomonadota</taxon>
        <taxon>Alphaproteobacteria</taxon>
        <taxon>Rhodobacterales</taxon>
        <taxon>Roseobacteraceae</taxon>
    </lineage>
</organism>
<evidence type="ECO:0000256" key="3">
    <source>
        <dbReference type="ARBA" id="ARBA00022692"/>
    </source>
</evidence>
<dbReference type="Proteomes" id="UP000306575">
    <property type="component" value="Unassembled WGS sequence"/>
</dbReference>
<keyword evidence="3 6" id="KW-0812">Transmembrane</keyword>
<name>A0A4U7N791_9RHOB</name>
<keyword evidence="5 6" id="KW-0472">Membrane</keyword>
<dbReference type="PANTHER" id="PTHR31885">
    <property type="entry name" value="GH04784P"/>
    <property type="match status" value="1"/>
</dbReference>
<comment type="subcellular location">
    <subcellularLocation>
        <location evidence="1">Membrane</location>
        <topology evidence="1">Multi-pass membrane protein</topology>
    </subcellularLocation>
</comment>
<feature type="transmembrane region" description="Helical" evidence="6">
    <location>
        <begin position="87"/>
        <end position="108"/>
    </location>
</feature>
<dbReference type="OrthoDB" id="345840at2"/>
<evidence type="ECO:0000256" key="5">
    <source>
        <dbReference type="ARBA" id="ARBA00023136"/>
    </source>
</evidence>
<keyword evidence="8" id="KW-1185">Reference proteome</keyword>